<keyword evidence="5" id="KW-0460">Magnesium</keyword>
<dbReference type="GO" id="GO:0009396">
    <property type="term" value="P:folic acid-containing compound biosynthetic process"/>
    <property type="evidence" value="ECO:0007669"/>
    <property type="project" value="TreeGrafter"/>
</dbReference>
<dbReference type="GO" id="GO:0005524">
    <property type="term" value="F:ATP binding"/>
    <property type="evidence" value="ECO:0007669"/>
    <property type="project" value="UniProtKB-KW"/>
</dbReference>
<dbReference type="EMBL" id="JACHXK010000010">
    <property type="protein sequence ID" value="MBB3112083.1"/>
    <property type="molecule type" value="Genomic_DNA"/>
</dbReference>
<proteinExistence type="inferred from homology"/>
<name>A0A7W5B0B6_9BACL</name>
<dbReference type="RefSeq" id="WP_183602011.1">
    <property type="nucleotide sequence ID" value="NZ_JACHXK010000010.1"/>
</dbReference>
<comment type="similarity">
    <text evidence="1 5">Belongs to the 5-formyltetrahydrofolate cyclo-ligase family.</text>
</comment>
<feature type="binding site" evidence="4">
    <location>
        <begin position="137"/>
        <end position="145"/>
    </location>
    <ligand>
        <name>ATP</name>
        <dbReference type="ChEBI" id="CHEBI:30616"/>
    </ligand>
</feature>
<dbReference type="AlphaFoldDB" id="A0A7W5B0B6"/>
<evidence type="ECO:0000313" key="6">
    <source>
        <dbReference type="EMBL" id="MBB3112083.1"/>
    </source>
</evidence>
<dbReference type="InterPro" id="IPR024185">
    <property type="entry name" value="FTHF_cligase-like_sf"/>
</dbReference>
<dbReference type="PANTHER" id="PTHR23407:SF1">
    <property type="entry name" value="5-FORMYLTETRAHYDROFOLATE CYCLO-LIGASE"/>
    <property type="match status" value="1"/>
</dbReference>
<reference evidence="6 7" key="1">
    <citation type="submission" date="2020-08" db="EMBL/GenBank/DDBJ databases">
        <title>Genomic Encyclopedia of Type Strains, Phase III (KMG-III): the genomes of soil and plant-associated and newly described type strains.</title>
        <authorList>
            <person name="Whitman W."/>
        </authorList>
    </citation>
    <scope>NUCLEOTIDE SEQUENCE [LARGE SCALE GENOMIC DNA]</scope>
    <source>
        <strain evidence="6 7">CECT 5862</strain>
    </source>
</reference>
<comment type="caution">
    <text evidence="6">The sequence shown here is derived from an EMBL/GenBank/DDBJ whole genome shotgun (WGS) entry which is preliminary data.</text>
</comment>
<keyword evidence="7" id="KW-1185">Reference proteome</keyword>
<organism evidence="6 7">
    <name type="scientific">Paenibacillus phyllosphaerae</name>
    <dbReference type="NCBI Taxonomy" id="274593"/>
    <lineage>
        <taxon>Bacteria</taxon>
        <taxon>Bacillati</taxon>
        <taxon>Bacillota</taxon>
        <taxon>Bacilli</taxon>
        <taxon>Bacillales</taxon>
        <taxon>Paenibacillaceae</taxon>
        <taxon>Paenibacillus</taxon>
    </lineage>
</organism>
<evidence type="ECO:0000256" key="4">
    <source>
        <dbReference type="PIRSR" id="PIRSR006806-1"/>
    </source>
</evidence>
<dbReference type="GO" id="GO:0046872">
    <property type="term" value="F:metal ion binding"/>
    <property type="evidence" value="ECO:0007669"/>
    <property type="project" value="UniProtKB-KW"/>
</dbReference>
<keyword evidence="6" id="KW-0436">Ligase</keyword>
<comment type="catalytic activity">
    <reaction evidence="5">
        <text>(6S)-5-formyl-5,6,7,8-tetrahydrofolate + ATP = (6R)-5,10-methenyltetrahydrofolate + ADP + phosphate</text>
        <dbReference type="Rhea" id="RHEA:10488"/>
        <dbReference type="ChEBI" id="CHEBI:30616"/>
        <dbReference type="ChEBI" id="CHEBI:43474"/>
        <dbReference type="ChEBI" id="CHEBI:57455"/>
        <dbReference type="ChEBI" id="CHEBI:57457"/>
        <dbReference type="ChEBI" id="CHEBI:456216"/>
        <dbReference type="EC" id="6.3.3.2"/>
    </reaction>
</comment>
<accession>A0A7W5B0B6</accession>
<evidence type="ECO:0000256" key="1">
    <source>
        <dbReference type="ARBA" id="ARBA00010638"/>
    </source>
</evidence>
<dbReference type="Gene3D" id="3.40.50.10420">
    <property type="entry name" value="NagB/RpiA/CoA transferase-like"/>
    <property type="match status" value="1"/>
</dbReference>
<keyword evidence="5" id="KW-0479">Metal-binding</keyword>
<dbReference type="InterPro" id="IPR002698">
    <property type="entry name" value="FTHF_cligase"/>
</dbReference>
<gene>
    <name evidence="6" type="ORF">FHS18_004161</name>
</gene>
<dbReference type="Pfam" id="PF01812">
    <property type="entry name" value="5-FTHF_cyc-lig"/>
    <property type="match status" value="1"/>
</dbReference>
<dbReference type="GO" id="GO:0030272">
    <property type="term" value="F:5-formyltetrahydrofolate cyclo-ligase activity"/>
    <property type="evidence" value="ECO:0007669"/>
    <property type="project" value="UniProtKB-EC"/>
</dbReference>
<dbReference type="Proteomes" id="UP000570361">
    <property type="component" value="Unassembled WGS sequence"/>
</dbReference>
<dbReference type="NCBIfam" id="TIGR02727">
    <property type="entry name" value="MTHFS_bact"/>
    <property type="match status" value="1"/>
</dbReference>
<dbReference type="GO" id="GO:0035999">
    <property type="term" value="P:tetrahydrofolate interconversion"/>
    <property type="evidence" value="ECO:0007669"/>
    <property type="project" value="TreeGrafter"/>
</dbReference>
<comment type="cofactor">
    <cofactor evidence="5">
        <name>Mg(2+)</name>
        <dbReference type="ChEBI" id="CHEBI:18420"/>
    </cofactor>
</comment>
<feature type="binding site" evidence="4">
    <location>
        <position position="56"/>
    </location>
    <ligand>
        <name>substrate</name>
    </ligand>
</feature>
<evidence type="ECO:0000313" key="7">
    <source>
        <dbReference type="Proteomes" id="UP000570361"/>
    </source>
</evidence>
<dbReference type="SUPFAM" id="SSF100950">
    <property type="entry name" value="NagB/RpiA/CoA transferase-like"/>
    <property type="match status" value="1"/>
</dbReference>
<evidence type="ECO:0000256" key="2">
    <source>
        <dbReference type="ARBA" id="ARBA00022741"/>
    </source>
</evidence>
<dbReference type="PANTHER" id="PTHR23407">
    <property type="entry name" value="ATPASE INHIBITOR/5-FORMYLTETRAHYDROFOLATE CYCLO-LIGASE"/>
    <property type="match status" value="1"/>
</dbReference>
<protein>
    <recommendedName>
        <fullName evidence="5">5-formyltetrahydrofolate cyclo-ligase</fullName>
        <ecNumber evidence="5">6.3.3.2</ecNumber>
    </recommendedName>
</protein>
<dbReference type="EC" id="6.3.3.2" evidence="5"/>
<dbReference type="PIRSF" id="PIRSF006806">
    <property type="entry name" value="FTHF_cligase"/>
    <property type="match status" value="1"/>
</dbReference>
<keyword evidence="3 4" id="KW-0067">ATP-binding</keyword>
<feature type="binding site" evidence="4">
    <location>
        <begin position="5"/>
        <end position="9"/>
    </location>
    <ligand>
        <name>ATP</name>
        <dbReference type="ChEBI" id="CHEBI:30616"/>
    </ligand>
</feature>
<sequence>MKEMKQAARQEAAARREQLPELLRAELSERACMEAKAWLERQQAESFMIYADFRSELRTWPLIEWGIRHNKTVIVPRCLPQDRSMELYAINGRSDLAAGAYGIMEPNPASARRISLQEQLPDAVFVPGLAFDRDGGRLGYGGGYYDRFRDRMEEAAARLGRSLPPWIGLAYEAQWVDGIPMEAHDARVDGVITENGIALVHKES</sequence>
<evidence type="ECO:0000256" key="3">
    <source>
        <dbReference type="ARBA" id="ARBA00022840"/>
    </source>
</evidence>
<keyword evidence="2 4" id="KW-0547">Nucleotide-binding</keyword>
<evidence type="ECO:0000256" key="5">
    <source>
        <dbReference type="RuleBase" id="RU361279"/>
    </source>
</evidence>
<dbReference type="InterPro" id="IPR037171">
    <property type="entry name" value="NagB/RpiA_transferase-like"/>
</dbReference>